<evidence type="ECO:0000313" key="11">
    <source>
        <dbReference type="Proteomes" id="UP000291343"/>
    </source>
</evidence>
<dbReference type="STRING" id="195883.A0A482X389"/>
<keyword evidence="11" id="KW-1185">Reference proteome</keyword>
<evidence type="ECO:0000256" key="5">
    <source>
        <dbReference type="ARBA" id="ARBA00022792"/>
    </source>
</evidence>
<feature type="transmembrane region" description="Helical" evidence="9">
    <location>
        <begin position="23"/>
        <end position="41"/>
    </location>
</feature>
<evidence type="ECO:0000256" key="1">
    <source>
        <dbReference type="ARBA" id="ARBA00004434"/>
    </source>
</evidence>
<comment type="subcellular location">
    <subcellularLocation>
        <location evidence="1">Mitochondrion inner membrane</location>
        <topology evidence="1">Single-pass membrane protein</topology>
    </subcellularLocation>
</comment>
<dbReference type="GO" id="GO:0005743">
    <property type="term" value="C:mitochondrial inner membrane"/>
    <property type="evidence" value="ECO:0007669"/>
    <property type="project" value="UniProtKB-SubCell"/>
</dbReference>
<keyword evidence="6 9" id="KW-1133">Transmembrane helix</keyword>
<dbReference type="OrthoDB" id="10051322at2759"/>
<dbReference type="PANTHER" id="PTHR48416">
    <property type="entry name" value="CYTOCHROME C OXIDASE SUBUNIT 6C"/>
    <property type="match status" value="1"/>
</dbReference>
<keyword evidence="8 9" id="KW-0472">Membrane</keyword>
<reference evidence="10 11" key="1">
    <citation type="journal article" date="2017" name="Gigascience">
        <title>Genome sequence of the small brown planthopper, Laodelphax striatellus.</title>
        <authorList>
            <person name="Zhu J."/>
            <person name="Jiang F."/>
            <person name="Wang X."/>
            <person name="Yang P."/>
            <person name="Bao Y."/>
            <person name="Zhao W."/>
            <person name="Wang W."/>
            <person name="Lu H."/>
            <person name="Wang Q."/>
            <person name="Cui N."/>
            <person name="Li J."/>
            <person name="Chen X."/>
            <person name="Luo L."/>
            <person name="Yu J."/>
            <person name="Kang L."/>
            <person name="Cui F."/>
        </authorList>
    </citation>
    <scope>NUCLEOTIDE SEQUENCE [LARGE SCALE GENOMIC DNA]</scope>
    <source>
        <strain evidence="10">Lst14</strain>
    </source>
</reference>
<name>A0A482X389_LAOST</name>
<dbReference type="AlphaFoldDB" id="A0A482X389"/>
<evidence type="ECO:0000256" key="2">
    <source>
        <dbReference type="ARBA" id="ARBA00004673"/>
    </source>
</evidence>
<dbReference type="EMBL" id="QKKF02019433">
    <property type="protein sequence ID" value="RZF39998.1"/>
    <property type="molecule type" value="Genomic_DNA"/>
</dbReference>
<protein>
    <submittedName>
        <fullName evidence="10">Uncharacterized protein</fullName>
    </submittedName>
</protein>
<evidence type="ECO:0000313" key="10">
    <source>
        <dbReference type="EMBL" id="RZF39998.1"/>
    </source>
</evidence>
<dbReference type="InParanoid" id="A0A482X389"/>
<dbReference type="InterPro" id="IPR051389">
    <property type="entry name" value="Cytochrome_c_oxidase_VIc"/>
</dbReference>
<dbReference type="Gene3D" id="4.10.93.10">
    <property type="entry name" value="Mitochondrial cytochrome c oxidase subunit VIc/VIIs"/>
    <property type="match status" value="1"/>
</dbReference>
<sequence>MAGKAIAKPVMRRMLYGQTKKDLVIAVAASIVGGFAYNFFISEPRKQRYAEFYRHYDPDAAYDRMEAKGVFSDLP</sequence>
<keyword evidence="7" id="KW-0496">Mitochondrion</keyword>
<comment type="caution">
    <text evidence="10">The sequence shown here is derived from an EMBL/GenBank/DDBJ whole genome shotgun (WGS) entry which is preliminary data.</text>
</comment>
<gene>
    <name evidence="10" type="ORF">LSTR_LSTR002401</name>
</gene>
<accession>A0A482X389</accession>
<evidence type="ECO:0000256" key="4">
    <source>
        <dbReference type="ARBA" id="ARBA00022692"/>
    </source>
</evidence>
<dbReference type="InterPro" id="IPR034884">
    <property type="entry name" value="Cytochrome_c_oxidase_VIc/VIIs"/>
</dbReference>
<dbReference type="SMR" id="A0A482X389"/>
<dbReference type="PANTHER" id="PTHR48416:SF1">
    <property type="entry name" value="CYTOCHROME C OXIDASE SUBUNIT 6C"/>
    <property type="match status" value="1"/>
</dbReference>
<comment type="similarity">
    <text evidence="3">Belongs to the cytochrome c oxidase subunit 6c family.</text>
</comment>
<comment type="pathway">
    <text evidence="2">Energy metabolism; oxidative phosphorylation.</text>
</comment>
<keyword evidence="5" id="KW-0999">Mitochondrion inner membrane</keyword>
<keyword evidence="4 9" id="KW-0812">Transmembrane</keyword>
<dbReference type="InterPro" id="IPR037169">
    <property type="entry name" value="Cytochrome_c_oxidase_VIc_sf"/>
</dbReference>
<evidence type="ECO:0000256" key="7">
    <source>
        <dbReference type="ARBA" id="ARBA00023128"/>
    </source>
</evidence>
<evidence type="ECO:0000256" key="6">
    <source>
        <dbReference type="ARBA" id="ARBA00022989"/>
    </source>
</evidence>
<proteinExistence type="inferred from homology"/>
<organism evidence="10 11">
    <name type="scientific">Laodelphax striatellus</name>
    <name type="common">Small brown planthopper</name>
    <name type="synonym">Delphax striatella</name>
    <dbReference type="NCBI Taxonomy" id="195883"/>
    <lineage>
        <taxon>Eukaryota</taxon>
        <taxon>Metazoa</taxon>
        <taxon>Ecdysozoa</taxon>
        <taxon>Arthropoda</taxon>
        <taxon>Hexapoda</taxon>
        <taxon>Insecta</taxon>
        <taxon>Pterygota</taxon>
        <taxon>Neoptera</taxon>
        <taxon>Paraneoptera</taxon>
        <taxon>Hemiptera</taxon>
        <taxon>Auchenorrhyncha</taxon>
        <taxon>Fulgoroidea</taxon>
        <taxon>Delphacidae</taxon>
        <taxon>Criomorphinae</taxon>
        <taxon>Laodelphax</taxon>
    </lineage>
</organism>
<evidence type="ECO:0000256" key="9">
    <source>
        <dbReference type="SAM" id="Phobius"/>
    </source>
</evidence>
<dbReference type="FunCoup" id="A0A482X389">
    <property type="interactions" value="1029"/>
</dbReference>
<dbReference type="SUPFAM" id="SSF81415">
    <property type="entry name" value="Mitochondrial cytochrome c oxidase subunit VIc"/>
    <property type="match status" value="1"/>
</dbReference>
<dbReference type="Pfam" id="PF02937">
    <property type="entry name" value="COX6C"/>
    <property type="match status" value="1"/>
</dbReference>
<evidence type="ECO:0000256" key="3">
    <source>
        <dbReference type="ARBA" id="ARBA00007204"/>
    </source>
</evidence>
<evidence type="ECO:0000256" key="8">
    <source>
        <dbReference type="ARBA" id="ARBA00023136"/>
    </source>
</evidence>
<dbReference type="Proteomes" id="UP000291343">
    <property type="component" value="Unassembled WGS sequence"/>
</dbReference>